<dbReference type="SMART" id="SM00241">
    <property type="entry name" value="ZP"/>
    <property type="match status" value="1"/>
</dbReference>
<dbReference type="InterPro" id="IPR001507">
    <property type="entry name" value="ZP_dom"/>
</dbReference>
<evidence type="ECO:0000313" key="3">
    <source>
        <dbReference type="EMBL" id="KAK4298490.1"/>
    </source>
</evidence>
<organism evidence="3 4">
    <name type="scientific">Petrolisthes manimaculis</name>
    <dbReference type="NCBI Taxonomy" id="1843537"/>
    <lineage>
        <taxon>Eukaryota</taxon>
        <taxon>Metazoa</taxon>
        <taxon>Ecdysozoa</taxon>
        <taxon>Arthropoda</taxon>
        <taxon>Crustacea</taxon>
        <taxon>Multicrustacea</taxon>
        <taxon>Malacostraca</taxon>
        <taxon>Eumalacostraca</taxon>
        <taxon>Eucarida</taxon>
        <taxon>Decapoda</taxon>
        <taxon>Pleocyemata</taxon>
        <taxon>Anomura</taxon>
        <taxon>Galatheoidea</taxon>
        <taxon>Porcellanidae</taxon>
        <taxon>Petrolisthes</taxon>
    </lineage>
</organism>
<proteinExistence type="predicted"/>
<evidence type="ECO:0000259" key="2">
    <source>
        <dbReference type="PROSITE" id="PS51034"/>
    </source>
</evidence>
<evidence type="ECO:0000256" key="1">
    <source>
        <dbReference type="SAM" id="Phobius"/>
    </source>
</evidence>
<dbReference type="PANTHER" id="PTHR46560">
    <property type="entry name" value="CYPHER, ISOFORM B"/>
    <property type="match status" value="1"/>
</dbReference>
<keyword evidence="4" id="KW-1185">Reference proteome</keyword>
<protein>
    <recommendedName>
        <fullName evidence="2">ZP domain-containing protein</fullName>
    </recommendedName>
</protein>
<keyword evidence="1" id="KW-0812">Transmembrane</keyword>
<dbReference type="AlphaFoldDB" id="A0AAE1TX99"/>
<sequence>MAQLVSLDVKCGRSGMTVHLSLTVCSLGWCTLRDTTTTQPVTTITTKNSAKTKFTFSVPIEGCGTTGQLEASTRTQDMYFENTIIMQTDPIIQEEWDVARNIRCTWPHTFSKSVVATPFKVYEPEKVPVRLDARSIDTLMVIQEGEGPFAGPATGYVHMGDDISVVIYVQDPTHEMDANVVSCNASSAGGRQVPLVDERGCRVRPELLTPFAKTRTTNGVDADLMLYSYLKAFNIGESPEFIISCHLEVCEGKCSEPCPFETHSRVRRQEPSPSHPRSAMVELQRGVVVVAREPVIGGGEVCWLDGWVLVTGVVLVTVVGLLSTLSCVLALKLTSLRQQLQHKQLH</sequence>
<feature type="transmembrane region" description="Helical" evidence="1">
    <location>
        <begin position="307"/>
        <end position="331"/>
    </location>
</feature>
<dbReference type="PANTHER" id="PTHR46560:SF1">
    <property type="entry name" value="MINIATURE"/>
    <property type="match status" value="1"/>
</dbReference>
<name>A0AAE1TX99_9EUCA</name>
<dbReference type="PROSITE" id="PS51034">
    <property type="entry name" value="ZP_2"/>
    <property type="match status" value="1"/>
</dbReference>
<comment type="caution">
    <text evidence="3">The sequence shown here is derived from an EMBL/GenBank/DDBJ whole genome shotgun (WGS) entry which is preliminary data.</text>
</comment>
<accession>A0AAE1TX99</accession>
<gene>
    <name evidence="3" type="ORF">Pmani_029174</name>
</gene>
<dbReference type="Gene3D" id="2.60.40.3210">
    <property type="entry name" value="Zona pellucida, ZP-N domain"/>
    <property type="match status" value="1"/>
</dbReference>
<keyword evidence="1" id="KW-1133">Transmembrane helix</keyword>
<dbReference type="Proteomes" id="UP001292094">
    <property type="component" value="Unassembled WGS sequence"/>
</dbReference>
<evidence type="ECO:0000313" key="4">
    <source>
        <dbReference type="Proteomes" id="UP001292094"/>
    </source>
</evidence>
<reference evidence="3" key="1">
    <citation type="submission" date="2023-11" db="EMBL/GenBank/DDBJ databases">
        <title>Genome assemblies of two species of porcelain crab, Petrolisthes cinctipes and Petrolisthes manimaculis (Anomura: Porcellanidae).</title>
        <authorList>
            <person name="Angst P."/>
        </authorList>
    </citation>
    <scope>NUCLEOTIDE SEQUENCE</scope>
    <source>
        <strain evidence="3">PB745_02</strain>
        <tissue evidence="3">Gill</tissue>
    </source>
</reference>
<keyword evidence="1" id="KW-0472">Membrane</keyword>
<dbReference type="EMBL" id="JAWZYT010003423">
    <property type="protein sequence ID" value="KAK4298490.1"/>
    <property type="molecule type" value="Genomic_DNA"/>
</dbReference>
<feature type="domain" description="ZP" evidence="2">
    <location>
        <begin position="10"/>
        <end position="265"/>
    </location>
</feature>